<name>A0A1H1I3N6_9BURK</name>
<dbReference type="PROSITE" id="PS50943">
    <property type="entry name" value="HTH_CROC1"/>
    <property type="match status" value="1"/>
</dbReference>
<evidence type="ECO:0000259" key="1">
    <source>
        <dbReference type="PROSITE" id="PS50943"/>
    </source>
</evidence>
<dbReference type="Pfam" id="PF01381">
    <property type="entry name" value="HTH_3"/>
    <property type="match status" value="1"/>
</dbReference>
<evidence type="ECO:0000313" key="3">
    <source>
        <dbReference type="Proteomes" id="UP000183487"/>
    </source>
</evidence>
<feature type="domain" description="HTH cro/C1-type" evidence="1">
    <location>
        <begin position="28"/>
        <end position="80"/>
    </location>
</feature>
<gene>
    <name evidence="2" type="ORF">SAMN05443245_4616</name>
</gene>
<evidence type="ECO:0000313" key="2">
    <source>
        <dbReference type="EMBL" id="SDR32270.1"/>
    </source>
</evidence>
<organism evidence="2 3">
    <name type="scientific">Paraburkholderia fungorum</name>
    <dbReference type="NCBI Taxonomy" id="134537"/>
    <lineage>
        <taxon>Bacteria</taxon>
        <taxon>Pseudomonadati</taxon>
        <taxon>Pseudomonadota</taxon>
        <taxon>Betaproteobacteria</taxon>
        <taxon>Burkholderiales</taxon>
        <taxon>Burkholderiaceae</taxon>
        <taxon>Paraburkholderia</taxon>
    </lineage>
</organism>
<reference evidence="3" key="1">
    <citation type="submission" date="2016-10" db="EMBL/GenBank/DDBJ databases">
        <authorList>
            <person name="Varghese N."/>
        </authorList>
    </citation>
    <scope>NUCLEOTIDE SEQUENCE [LARGE SCALE GENOMIC DNA]</scope>
    <source>
        <strain evidence="3">GAS106B</strain>
    </source>
</reference>
<dbReference type="InterPro" id="IPR001387">
    <property type="entry name" value="Cro/C1-type_HTH"/>
</dbReference>
<dbReference type="Gene3D" id="1.10.260.40">
    <property type="entry name" value="lambda repressor-like DNA-binding domains"/>
    <property type="match status" value="1"/>
</dbReference>
<dbReference type="InterPro" id="IPR010982">
    <property type="entry name" value="Lambda_DNA-bd_dom_sf"/>
</dbReference>
<dbReference type="AlphaFoldDB" id="A0A1H1I3N6"/>
<keyword evidence="3" id="KW-1185">Reference proteome</keyword>
<dbReference type="RefSeq" id="WP_253189738.1">
    <property type="nucleotide sequence ID" value="NZ_FNKP01000002.1"/>
</dbReference>
<dbReference type="GO" id="GO:0003677">
    <property type="term" value="F:DNA binding"/>
    <property type="evidence" value="ECO:0007669"/>
    <property type="project" value="InterPro"/>
</dbReference>
<proteinExistence type="predicted"/>
<dbReference type="SUPFAM" id="SSF47413">
    <property type="entry name" value="lambda repressor-like DNA-binding domains"/>
    <property type="match status" value="1"/>
</dbReference>
<dbReference type="Proteomes" id="UP000183487">
    <property type="component" value="Unassembled WGS sequence"/>
</dbReference>
<dbReference type="EMBL" id="FNKP01000002">
    <property type="protein sequence ID" value="SDR32270.1"/>
    <property type="molecule type" value="Genomic_DNA"/>
</dbReference>
<protein>
    <submittedName>
        <fullName evidence="2">Helix-turn-helix</fullName>
    </submittedName>
</protein>
<accession>A0A1H1I3N6</accession>
<dbReference type="CDD" id="cd00093">
    <property type="entry name" value="HTH_XRE"/>
    <property type="match status" value="1"/>
</dbReference>
<dbReference type="SMART" id="SM00530">
    <property type="entry name" value="HTH_XRE"/>
    <property type="match status" value="1"/>
</dbReference>
<sequence length="113" mass="12426">MSKPFSHITPTMKIQTPHEIAADVGQSLRKLRVHKNLDQATVAARAGISVRSLHNLESGSGSTLHTLILVLRVLGREAWLDTIAPVPTINPVMMTRKAVPRQRASKPHRKNIG</sequence>